<dbReference type="PRINTS" id="PR00783">
    <property type="entry name" value="MINTRINSICP"/>
</dbReference>
<evidence type="ECO:0000256" key="4">
    <source>
        <dbReference type="ARBA" id="ARBA00022989"/>
    </source>
</evidence>
<dbReference type="InterPro" id="IPR023485">
    <property type="entry name" value="Ptyr_pPase"/>
</dbReference>
<evidence type="ECO:0000259" key="9">
    <source>
        <dbReference type="SMART" id="SM00226"/>
    </source>
</evidence>
<feature type="transmembrane region" description="Helical" evidence="8">
    <location>
        <begin position="98"/>
        <end position="116"/>
    </location>
</feature>
<evidence type="ECO:0000256" key="2">
    <source>
        <dbReference type="ARBA" id="ARBA00022692"/>
    </source>
</evidence>
<dbReference type="eggNOG" id="COG0580">
    <property type="taxonomic scope" value="Bacteria"/>
</dbReference>
<feature type="region of interest" description="Disordered" evidence="7">
    <location>
        <begin position="422"/>
        <end position="453"/>
    </location>
</feature>
<dbReference type="eggNOG" id="COG0394">
    <property type="taxonomic scope" value="Bacteria"/>
</dbReference>
<evidence type="ECO:0000256" key="8">
    <source>
        <dbReference type="SAM" id="Phobius"/>
    </source>
</evidence>
<proteinExistence type="inferred from homology"/>
<dbReference type="PANTHER" id="PTHR43428:SF1">
    <property type="entry name" value="ARSENATE REDUCTASE"/>
    <property type="match status" value="1"/>
</dbReference>
<dbReference type="SUPFAM" id="SSF81338">
    <property type="entry name" value="Aquaporin-like"/>
    <property type="match status" value="1"/>
</dbReference>
<dbReference type="Gene3D" id="1.20.1080.10">
    <property type="entry name" value="Glycerol uptake facilitator protein"/>
    <property type="match status" value="2"/>
</dbReference>
<dbReference type="GO" id="GO:0015267">
    <property type="term" value="F:channel activity"/>
    <property type="evidence" value="ECO:0007669"/>
    <property type="project" value="InterPro"/>
</dbReference>
<organism evidence="10 11">
    <name type="scientific">Salinispora tropica (strain ATCC BAA-916 / DSM 44818 / JCM 13857 / NBRC 105044 / CNB-440)</name>
    <dbReference type="NCBI Taxonomy" id="369723"/>
    <lineage>
        <taxon>Bacteria</taxon>
        <taxon>Bacillati</taxon>
        <taxon>Actinomycetota</taxon>
        <taxon>Actinomycetes</taxon>
        <taxon>Micromonosporales</taxon>
        <taxon>Micromonosporaceae</taxon>
        <taxon>Salinispora</taxon>
    </lineage>
</organism>
<dbReference type="SMART" id="SM00226">
    <property type="entry name" value="LMWPc"/>
    <property type="match status" value="1"/>
</dbReference>
<feature type="domain" description="Phosphotyrosine protein phosphatase I" evidence="9">
    <location>
        <begin position="287"/>
        <end position="412"/>
    </location>
</feature>
<protein>
    <submittedName>
        <fullName evidence="10">Low molecular weight phosphotyrosine protein phosphatase</fullName>
    </submittedName>
</protein>
<dbReference type="GO" id="GO:0046685">
    <property type="term" value="P:response to arsenic-containing substance"/>
    <property type="evidence" value="ECO:0007669"/>
    <property type="project" value="UniProtKB-KW"/>
</dbReference>
<dbReference type="AlphaFoldDB" id="A4X2L3"/>
<feature type="region of interest" description="Disordered" evidence="7">
    <location>
        <begin position="245"/>
        <end position="273"/>
    </location>
</feature>
<dbReference type="Pfam" id="PF00230">
    <property type="entry name" value="MIP"/>
    <property type="match status" value="1"/>
</dbReference>
<reference evidence="11" key="1">
    <citation type="journal article" date="2007" name="Proc. Natl. Acad. Sci. U.S.A.">
        <title>Genome sequencing reveals complex secondary metabolome in the marine actinomycete Salinispora tropica.</title>
        <authorList>
            <person name="Udwary D.W."/>
            <person name="Zeigler L."/>
            <person name="Asolkar R.N."/>
            <person name="Singan V."/>
            <person name="Lapidus A."/>
            <person name="Fenical W."/>
            <person name="Jensen P.R."/>
            <person name="Moore B.S."/>
        </authorList>
    </citation>
    <scope>NUCLEOTIDE SEQUENCE [LARGE SCALE GENOMIC DNA]</scope>
    <source>
        <strain evidence="11">ATCC BAA-916 / DSM 44818 / CNB-440</strain>
    </source>
</reference>
<comment type="subcellular location">
    <subcellularLocation>
        <location evidence="1">Membrane</location>
        <topology evidence="1">Multi-pass membrane protein</topology>
    </subcellularLocation>
</comment>
<feature type="transmembrane region" description="Helical" evidence="8">
    <location>
        <begin position="15"/>
        <end position="37"/>
    </location>
</feature>
<evidence type="ECO:0000313" key="11">
    <source>
        <dbReference type="Proteomes" id="UP000000235"/>
    </source>
</evidence>
<dbReference type="EMBL" id="CP000667">
    <property type="protein sequence ID" value="ABP53113.1"/>
    <property type="molecule type" value="Genomic_DNA"/>
</dbReference>
<keyword evidence="3" id="KW-0059">Arsenical resistance</keyword>
<accession>A4X2L3</accession>
<dbReference type="HOGENOM" id="CLU_674201_0_0_11"/>
<gene>
    <name evidence="10" type="ordered locus">Strop_0634</name>
</gene>
<dbReference type="SUPFAM" id="SSF52788">
    <property type="entry name" value="Phosphotyrosine protein phosphatases I"/>
    <property type="match status" value="1"/>
</dbReference>
<dbReference type="CDD" id="cd16345">
    <property type="entry name" value="LMWP_ArsC"/>
    <property type="match status" value="1"/>
</dbReference>
<keyword evidence="11" id="KW-1185">Reference proteome</keyword>
<keyword evidence="5 8" id="KW-0472">Membrane</keyword>
<dbReference type="InterPro" id="IPR036196">
    <property type="entry name" value="Ptyr_pPase_sf"/>
</dbReference>
<dbReference type="Gene3D" id="3.40.50.2300">
    <property type="match status" value="1"/>
</dbReference>
<sequence>MGENRPMTPTLWRRLLAEFTGTALLVTAVVGSGIMAATLSPADVGLQLLQNSIATAFALGTLILIFGPVSGAHFNPVVSIADWFLGRRTGTGLTARDLGGYVVAQVLGAIAGSVLANLMFDLAAVDLSGKDRAAGHLWLGEVVATAGLILIIFALARSGRAPIAPAAVGAYIGAAYWFTSSTSFANPAVTVGRAFTDTFAGIAPSSVPGFVLAQLVGLAVGVGLLAALYPDAGQAADHVVVPLPRQRPGARPQQPPRPAPARDLRRGSGQPVPQSALHERLVMSDKPSVLFVCVHNAGRSQMAAGWLRHLAGDTVEVRSAGSAPAKTVNPAAVEAMREVGIDITDQTPKLFEYATAESSDVIVTMGCGDACPVFPGKRYEDWKLDDPAGKGVDAVRPIRDDIRTRVEKLLAELRPAVGEVDRDVAGGGDGQVRLSARLSGEGRHLRPGGTNGV</sequence>
<feature type="transmembrane region" description="Helical" evidence="8">
    <location>
        <begin position="57"/>
        <end position="86"/>
    </location>
</feature>
<dbReference type="GO" id="GO:0016020">
    <property type="term" value="C:membrane"/>
    <property type="evidence" value="ECO:0007669"/>
    <property type="project" value="UniProtKB-SubCell"/>
</dbReference>
<keyword evidence="4 8" id="KW-1133">Transmembrane helix</keyword>
<keyword evidence="2 6" id="KW-0812">Transmembrane</keyword>
<keyword evidence="6" id="KW-0813">Transport</keyword>
<name>A4X2L3_SALTO</name>
<evidence type="ECO:0000256" key="5">
    <source>
        <dbReference type="ARBA" id="ARBA00023136"/>
    </source>
</evidence>
<dbReference type="PANTHER" id="PTHR43428">
    <property type="entry name" value="ARSENATE REDUCTASE"/>
    <property type="match status" value="1"/>
</dbReference>
<feature type="transmembrane region" description="Helical" evidence="8">
    <location>
        <begin position="168"/>
        <end position="189"/>
    </location>
</feature>
<evidence type="ECO:0000313" key="10">
    <source>
        <dbReference type="EMBL" id="ABP53113.1"/>
    </source>
</evidence>
<dbReference type="STRING" id="369723.Strop_0634"/>
<dbReference type="InterPro" id="IPR023271">
    <property type="entry name" value="Aquaporin-like"/>
</dbReference>
<evidence type="ECO:0000256" key="6">
    <source>
        <dbReference type="RuleBase" id="RU000477"/>
    </source>
</evidence>
<dbReference type="Pfam" id="PF01451">
    <property type="entry name" value="LMWPc"/>
    <property type="match status" value="1"/>
</dbReference>
<dbReference type="KEGG" id="stp:Strop_0634"/>
<feature type="transmembrane region" description="Helical" evidence="8">
    <location>
        <begin position="136"/>
        <end position="156"/>
    </location>
</feature>
<comment type="similarity">
    <text evidence="6">Belongs to the MIP/aquaporin (TC 1.A.8) family.</text>
</comment>
<feature type="transmembrane region" description="Helical" evidence="8">
    <location>
        <begin position="209"/>
        <end position="229"/>
    </location>
</feature>
<evidence type="ECO:0000256" key="7">
    <source>
        <dbReference type="SAM" id="MobiDB-lite"/>
    </source>
</evidence>
<evidence type="ECO:0000256" key="1">
    <source>
        <dbReference type="ARBA" id="ARBA00004141"/>
    </source>
</evidence>
<dbReference type="InterPro" id="IPR000425">
    <property type="entry name" value="MIP"/>
</dbReference>
<dbReference type="Proteomes" id="UP000000235">
    <property type="component" value="Chromosome"/>
</dbReference>
<evidence type="ECO:0000256" key="3">
    <source>
        <dbReference type="ARBA" id="ARBA00022849"/>
    </source>
</evidence>